<dbReference type="GO" id="GO:0043190">
    <property type="term" value="C:ATP-binding cassette (ABC) transporter complex"/>
    <property type="evidence" value="ECO:0007669"/>
    <property type="project" value="InterPro"/>
</dbReference>
<keyword evidence="3" id="KW-0813">Transport</keyword>
<dbReference type="Gene3D" id="3.40.190.10">
    <property type="entry name" value="Periplasmic binding protein-like II"/>
    <property type="match status" value="1"/>
</dbReference>
<dbReference type="Pfam" id="PF00496">
    <property type="entry name" value="SBP_bac_5"/>
    <property type="match status" value="1"/>
</dbReference>
<evidence type="ECO:0000256" key="5">
    <source>
        <dbReference type="SAM" id="SignalP"/>
    </source>
</evidence>
<dbReference type="PIRSF" id="PIRSF002741">
    <property type="entry name" value="MppA"/>
    <property type="match status" value="1"/>
</dbReference>
<dbReference type="InterPro" id="IPR039424">
    <property type="entry name" value="SBP_5"/>
</dbReference>
<dbReference type="EMBL" id="JACHJS010000001">
    <property type="protein sequence ID" value="MBB4966091.1"/>
    <property type="molecule type" value="Genomic_DNA"/>
</dbReference>
<dbReference type="Proteomes" id="UP000542674">
    <property type="component" value="Unassembled WGS sequence"/>
</dbReference>
<dbReference type="Gene3D" id="3.90.76.10">
    <property type="entry name" value="Dipeptide-binding Protein, Domain 1"/>
    <property type="match status" value="1"/>
</dbReference>
<feature type="signal peptide" evidence="5">
    <location>
        <begin position="1"/>
        <end position="22"/>
    </location>
</feature>
<dbReference type="PANTHER" id="PTHR30290">
    <property type="entry name" value="PERIPLASMIC BINDING COMPONENT OF ABC TRANSPORTER"/>
    <property type="match status" value="1"/>
</dbReference>
<comment type="subcellular location">
    <subcellularLocation>
        <location evidence="1">Cell membrane</location>
        <topology evidence="1">Lipid-anchor</topology>
    </subcellularLocation>
</comment>
<dbReference type="GO" id="GO:0042597">
    <property type="term" value="C:periplasmic space"/>
    <property type="evidence" value="ECO:0007669"/>
    <property type="project" value="UniProtKB-ARBA"/>
</dbReference>
<dbReference type="GO" id="GO:0015833">
    <property type="term" value="P:peptide transport"/>
    <property type="evidence" value="ECO:0007669"/>
    <property type="project" value="TreeGrafter"/>
</dbReference>
<feature type="domain" description="Solute-binding protein family 5" evidence="6">
    <location>
        <begin position="85"/>
        <end position="464"/>
    </location>
</feature>
<dbReference type="SUPFAM" id="SSF53850">
    <property type="entry name" value="Periplasmic binding protein-like II"/>
    <property type="match status" value="1"/>
</dbReference>
<sequence>MSPSLPLRAAALVSGLALVLTACGGGTSAGPTTSATSPVPGGELTVAVDSEPVSFDVHVSPQDVTGEILRHVFDSLVSIDAEGRFKPWLATSWEVAPNLKSYTFHLRDNVKFTDGTPFDAAAVKTNFDRIANPATKSQLAASLLGPYAGTEVVDPRTVKVSFTTPFAPFLQGASTPYLGFYSPKTLAENADKLGGGGPVAVGTGPFAFTGYTKGQNLVLTKNPDYNWGPEGAAHTGPAYLDKLTVRFLSEDSVRVGALTSGQVHVARAVAPVDAKALEANKDVTLLKSDVPGGNYNIYLNASKAPFDDPVVRKAVQRGINIDQAVKTVYFGQYKRAWSPLSPSTTGYESKLENSWPYDQAEADKLLDQAGWTTKDADGYRTKNGARLVVKWPVMPPPYLREQRDVLGQAIQADLKKIGVEVVRDQPDIGTYIKQVYGGQTDFTDYSWNRFEPDVLWLFFNSASQPGKGGQNATFTKDDELDKLTETGRTTADPAARATAYGKVQQRAVTDLALVIPVYTPVNSAAVGKSVHGLAYTRDSRLSFYDVWLDKK</sequence>
<comment type="caution">
    <text evidence="7">The sequence shown here is derived from an EMBL/GenBank/DDBJ whole genome shotgun (WGS) entry which is preliminary data.</text>
</comment>
<evidence type="ECO:0000256" key="4">
    <source>
        <dbReference type="ARBA" id="ARBA00022729"/>
    </source>
</evidence>
<organism evidence="7 8">
    <name type="scientific">Saccharothrix violaceirubra</name>
    <dbReference type="NCBI Taxonomy" id="413306"/>
    <lineage>
        <taxon>Bacteria</taxon>
        <taxon>Bacillati</taxon>
        <taxon>Actinomycetota</taxon>
        <taxon>Actinomycetes</taxon>
        <taxon>Pseudonocardiales</taxon>
        <taxon>Pseudonocardiaceae</taxon>
        <taxon>Saccharothrix</taxon>
    </lineage>
</organism>
<keyword evidence="4 5" id="KW-0732">Signal</keyword>
<reference evidence="7 8" key="1">
    <citation type="submission" date="2020-08" db="EMBL/GenBank/DDBJ databases">
        <title>Sequencing the genomes of 1000 actinobacteria strains.</title>
        <authorList>
            <person name="Klenk H.-P."/>
        </authorList>
    </citation>
    <scope>NUCLEOTIDE SEQUENCE [LARGE SCALE GENOMIC DNA]</scope>
    <source>
        <strain evidence="7 8">DSM 45084</strain>
    </source>
</reference>
<dbReference type="PANTHER" id="PTHR30290:SF9">
    <property type="entry name" value="OLIGOPEPTIDE-BINDING PROTEIN APPA"/>
    <property type="match status" value="1"/>
</dbReference>
<keyword evidence="8" id="KW-1185">Reference proteome</keyword>
<gene>
    <name evidence="7" type="ORF">F4559_003450</name>
</gene>
<dbReference type="InterPro" id="IPR000914">
    <property type="entry name" value="SBP_5_dom"/>
</dbReference>
<evidence type="ECO:0000256" key="1">
    <source>
        <dbReference type="ARBA" id="ARBA00004193"/>
    </source>
</evidence>
<dbReference type="PROSITE" id="PS01040">
    <property type="entry name" value="SBP_BACTERIAL_5"/>
    <property type="match status" value="1"/>
</dbReference>
<protein>
    <submittedName>
        <fullName evidence="7">Peptide/nickel transport system substrate-binding protein</fullName>
    </submittedName>
</protein>
<name>A0A7W7WWG6_9PSEU</name>
<dbReference type="GO" id="GO:1904680">
    <property type="term" value="F:peptide transmembrane transporter activity"/>
    <property type="evidence" value="ECO:0007669"/>
    <property type="project" value="TreeGrafter"/>
</dbReference>
<dbReference type="AlphaFoldDB" id="A0A7W7WWG6"/>
<comment type="similarity">
    <text evidence="2">Belongs to the bacterial solute-binding protein 5 family.</text>
</comment>
<proteinExistence type="inferred from homology"/>
<dbReference type="Gene3D" id="3.10.105.10">
    <property type="entry name" value="Dipeptide-binding Protein, Domain 3"/>
    <property type="match status" value="1"/>
</dbReference>
<evidence type="ECO:0000313" key="8">
    <source>
        <dbReference type="Proteomes" id="UP000542674"/>
    </source>
</evidence>
<dbReference type="RefSeq" id="WP_312865690.1">
    <property type="nucleotide sequence ID" value="NZ_BAABAI010000005.1"/>
</dbReference>
<dbReference type="InterPro" id="IPR023765">
    <property type="entry name" value="SBP_5_CS"/>
</dbReference>
<evidence type="ECO:0000313" key="7">
    <source>
        <dbReference type="EMBL" id="MBB4966091.1"/>
    </source>
</evidence>
<evidence type="ECO:0000256" key="2">
    <source>
        <dbReference type="ARBA" id="ARBA00005695"/>
    </source>
</evidence>
<evidence type="ECO:0000256" key="3">
    <source>
        <dbReference type="ARBA" id="ARBA00022448"/>
    </source>
</evidence>
<evidence type="ECO:0000259" key="6">
    <source>
        <dbReference type="Pfam" id="PF00496"/>
    </source>
</evidence>
<dbReference type="InterPro" id="IPR030678">
    <property type="entry name" value="Peptide/Ni-bd"/>
</dbReference>
<accession>A0A7W7WWG6</accession>
<feature type="chain" id="PRO_5038627847" evidence="5">
    <location>
        <begin position="23"/>
        <end position="551"/>
    </location>
</feature>
<dbReference type="CDD" id="cd08492">
    <property type="entry name" value="PBP2_NikA_DppA_OppA_like_15"/>
    <property type="match status" value="1"/>
</dbReference>